<keyword evidence="2" id="KW-1185">Reference proteome</keyword>
<dbReference type="EMBL" id="FUKJ01000080">
    <property type="protein sequence ID" value="SJM90581.1"/>
    <property type="molecule type" value="Genomic_DNA"/>
</dbReference>
<proteinExistence type="predicted"/>
<protein>
    <submittedName>
        <fullName evidence="1">Molybdopterin binding domain protein</fullName>
    </submittedName>
</protein>
<dbReference type="Proteomes" id="UP000195442">
    <property type="component" value="Unassembled WGS sequence"/>
</dbReference>
<evidence type="ECO:0000313" key="2">
    <source>
        <dbReference type="Proteomes" id="UP000195442"/>
    </source>
</evidence>
<reference evidence="2" key="1">
    <citation type="submission" date="2017-02" db="EMBL/GenBank/DDBJ databases">
        <authorList>
            <person name="Daims H."/>
        </authorList>
    </citation>
    <scope>NUCLEOTIDE SEQUENCE [LARGE SCALE GENOMIC DNA]</scope>
</reference>
<organism evidence="1 2">
    <name type="scientific">Crenothrix polyspora</name>
    <dbReference type="NCBI Taxonomy" id="360316"/>
    <lineage>
        <taxon>Bacteria</taxon>
        <taxon>Pseudomonadati</taxon>
        <taxon>Pseudomonadota</taxon>
        <taxon>Gammaproteobacteria</taxon>
        <taxon>Methylococcales</taxon>
        <taxon>Crenotrichaceae</taxon>
        <taxon>Crenothrix</taxon>
    </lineage>
</organism>
<evidence type="ECO:0000313" key="1">
    <source>
        <dbReference type="EMBL" id="SJM90581.1"/>
    </source>
</evidence>
<sequence length="133" mass="15004">MLETASQGLLAAKCIGTEWLVSASYEQSLNRLKEKFDIVDASDDVAMIAKTVAGQLQQQRGVDFVLIQLYAEDRHILYDKDKPIVVHSFLFSGDQCHHAAHSIAGTIQRKQKQAALMSLDTLRRYLRRDSRSL</sequence>
<name>A0A1R4H3E9_9GAMM</name>
<accession>A0A1R4H3E9</accession>
<gene>
    <name evidence="1" type="ORF">CRENPOLYSF2_1700007</name>
</gene>
<dbReference type="AlphaFoldDB" id="A0A1R4H3E9"/>